<feature type="region of interest" description="Disordered" evidence="1">
    <location>
        <begin position="46"/>
        <end position="69"/>
    </location>
</feature>
<evidence type="ECO:0000313" key="2">
    <source>
        <dbReference type="EMBL" id="GBP03335.1"/>
    </source>
</evidence>
<gene>
    <name evidence="2" type="ORF">EVAR_101738_1</name>
</gene>
<organism evidence="2 3">
    <name type="scientific">Eumeta variegata</name>
    <name type="common">Bagworm moth</name>
    <name type="synonym">Eumeta japonica</name>
    <dbReference type="NCBI Taxonomy" id="151549"/>
    <lineage>
        <taxon>Eukaryota</taxon>
        <taxon>Metazoa</taxon>
        <taxon>Ecdysozoa</taxon>
        <taxon>Arthropoda</taxon>
        <taxon>Hexapoda</taxon>
        <taxon>Insecta</taxon>
        <taxon>Pterygota</taxon>
        <taxon>Neoptera</taxon>
        <taxon>Endopterygota</taxon>
        <taxon>Lepidoptera</taxon>
        <taxon>Glossata</taxon>
        <taxon>Ditrysia</taxon>
        <taxon>Tineoidea</taxon>
        <taxon>Psychidae</taxon>
        <taxon>Oiketicinae</taxon>
        <taxon>Eumeta</taxon>
    </lineage>
</organism>
<dbReference type="EMBL" id="BGZK01000010">
    <property type="protein sequence ID" value="GBP03335.1"/>
    <property type="molecule type" value="Genomic_DNA"/>
</dbReference>
<reference evidence="2 3" key="1">
    <citation type="journal article" date="2019" name="Commun. Biol.">
        <title>The bagworm genome reveals a unique fibroin gene that provides high tensile strength.</title>
        <authorList>
            <person name="Kono N."/>
            <person name="Nakamura H."/>
            <person name="Ohtoshi R."/>
            <person name="Tomita M."/>
            <person name="Numata K."/>
            <person name="Arakawa K."/>
        </authorList>
    </citation>
    <scope>NUCLEOTIDE SEQUENCE [LARGE SCALE GENOMIC DNA]</scope>
</reference>
<comment type="caution">
    <text evidence="2">The sequence shown here is derived from an EMBL/GenBank/DDBJ whole genome shotgun (WGS) entry which is preliminary data.</text>
</comment>
<name>A0A4C1SMX1_EUMVA</name>
<dbReference type="Proteomes" id="UP000299102">
    <property type="component" value="Unassembled WGS sequence"/>
</dbReference>
<protein>
    <submittedName>
        <fullName evidence="2">Uncharacterized protein</fullName>
    </submittedName>
</protein>
<keyword evidence="3" id="KW-1185">Reference proteome</keyword>
<evidence type="ECO:0000256" key="1">
    <source>
        <dbReference type="SAM" id="MobiDB-lite"/>
    </source>
</evidence>
<accession>A0A4C1SMX1</accession>
<dbReference type="AlphaFoldDB" id="A0A4C1SMX1"/>
<proteinExistence type="predicted"/>
<sequence length="95" mass="11392">MSIFRERTVRCTWFYKTVIQRLQRVENSAVFDVFVTEMMRPAPRLIGKGRQFPDGSTLKNQNPRPYLENGRKRRQCYFQPVRDNPDLSIWKRAVV</sequence>
<evidence type="ECO:0000313" key="3">
    <source>
        <dbReference type="Proteomes" id="UP000299102"/>
    </source>
</evidence>